<dbReference type="RefSeq" id="WP_171835727.1">
    <property type="nucleotide sequence ID" value="NZ_CP053710.1"/>
</dbReference>
<accession>A0A6M8HYX8</accession>
<dbReference type="Proteomes" id="UP000500767">
    <property type="component" value="Plasmid unnamed2"/>
</dbReference>
<geneLocation type="plasmid" evidence="1 2">
    <name>unnamed2</name>
</geneLocation>
<organism evidence="1 2">
    <name type="scientific">Lichenicola cladoniae</name>
    <dbReference type="NCBI Taxonomy" id="1484109"/>
    <lineage>
        <taxon>Bacteria</taxon>
        <taxon>Pseudomonadati</taxon>
        <taxon>Pseudomonadota</taxon>
        <taxon>Alphaproteobacteria</taxon>
        <taxon>Acetobacterales</taxon>
        <taxon>Acetobacteraceae</taxon>
        <taxon>Lichenicola</taxon>
    </lineage>
</organism>
<gene>
    <name evidence="1" type="ORF">HN018_24115</name>
</gene>
<dbReference type="InterPro" id="IPR006881">
    <property type="entry name" value="RepA_C"/>
</dbReference>
<evidence type="ECO:0000313" key="1">
    <source>
        <dbReference type="EMBL" id="QKE93301.1"/>
    </source>
</evidence>
<keyword evidence="2" id="KW-1185">Reference proteome</keyword>
<dbReference type="EMBL" id="CP053710">
    <property type="protein sequence ID" value="QKE93301.1"/>
    <property type="molecule type" value="Genomic_DNA"/>
</dbReference>
<dbReference type="Pfam" id="PF04796">
    <property type="entry name" value="RepA_C"/>
    <property type="match status" value="1"/>
</dbReference>
<dbReference type="AlphaFoldDB" id="A0A6M8HYX8"/>
<proteinExistence type="predicted"/>
<reference evidence="1 2" key="1">
    <citation type="journal article" date="2014" name="World J. Microbiol. Biotechnol.">
        <title>Biodiversity and physiological characteristics of Antarctic and Arctic lichens-associated bacteria.</title>
        <authorList>
            <person name="Lee Y.M."/>
            <person name="Kim E.H."/>
            <person name="Lee H.K."/>
            <person name="Hong S.G."/>
        </authorList>
    </citation>
    <scope>NUCLEOTIDE SEQUENCE [LARGE SCALE GENOMIC DNA]</scope>
    <source>
        <strain evidence="1 2">PAMC 26569</strain>
        <plasmid evidence="1">unnamed2</plasmid>
    </source>
</reference>
<name>A0A6M8HYX8_9PROT</name>
<protein>
    <submittedName>
        <fullName evidence="1">Plasmid replication initiator</fullName>
    </submittedName>
</protein>
<keyword evidence="1" id="KW-0614">Plasmid</keyword>
<evidence type="ECO:0000313" key="2">
    <source>
        <dbReference type="Proteomes" id="UP000500767"/>
    </source>
</evidence>
<sequence length="322" mass="35693">MGDIHKLLEVHGKQGALAFAGTDFDRKELEAAFDYMSDEHGGTGFLFSGWCQAALPHKKQADDAVWLIETDYTKLMIEPGSLHTDKGVVKVGVPYGSRARLILLFLQTEAIKTNSREIELGRSLRTWLGKLGVSIGGKSMKEVREQAMRLSRCRMTFQIAKGKHTGIVNQNIVDTAMFSHDENGALLETVKLSEGFFEQLKKHPVPLQESAIRAISNHSQALDIYCWLAYRLHALPSDCLITWPSLYAQFGSGYSSLKNFRTRFYDSLKIALAVYPDAHVEVGKIGLTLKVSNPPVPRIAATGVHVFKTLATGVHTRLPPNS</sequence>
<dbReference type="KEGG" id="lck:HN018_24115"/>